<name>A0ABD3PYS5_9STRA</name>
<keyword evidence="2" id="KW-1185">Reference proteome</keyword>
<evidence type="ECO:0000313" key="1">
    <source>
        <dbReference type="EMBL" id="KAL3793098.1"/>
    </source>
</evidence>
<dbReference type="EMBL" id="JABMIG020000094">
    <property type="protein sequence ID" value="KAL3793098.1"/>
    <property type="molecule type" value="Genomic_DNA"/>
</dbReference>
<sequence>MHSNKTTRPDPIQRFEQKLQSKSNHGLLAKLRGGSKYIIPESMRNIGCRKDWYTELRREYDTHIYPKDDERSLKWVAEQRQRQGIYTQSPLASTPYDIFHCPTYPPEGYPIQWPVLDVLKNWSPDDPTPHYQLYQGLCVFDYRTELDKANNYRERSCPFGSE</sequence>
<accession>A0ABD3PYS5</accession>
<proteinExistence type="predicted"/>
<gene>
    <name evidence="1" type="ORF">HJC23_005600</name>
</gene>
<comment type="caution">
    <text evidence="1">The sequence shown here is derived from an EMBL/GenBank/DDBJ whole genome shotgun (WGS) entry which is preliminary data.</text>
</comment>
<reference evidence="1 2" key="1">
    <citation type="journal article" date="2020" name="G3 (Bethesda)">
        <title>Improved Reference Genome for Cyclotella cryptica CCMP332, a Model for Cell Wall Morphogenesis, Salinity Adaptation, and Lipid Production in Diatoms (Bacillariophyta).</title>
        <authorList>
            <person name="Roberts W.R."/>
            <person name="Downey K.M."/>
            <person name="Ruck E.C."/>
            <person name="Traller J.C."/>
            <person name="Alverson A.J."/>
        </authorList>
    </citation>
    <scope>NUCLEOTIDE SEQUENCE [LARGE SCALE GENOMIC DNA]</scope>
    <source>
        <strain evidence="1 2">CCMP332</strain>
    </source>
</reference>
<dbReference type="AlphaFoldDB" id="A0ABD3PYS5"/>
<dbReference type="Proteomes" id="UP001516023">
    <property type="component" value="Unassembled WGS sequence"/>
</dbReference>
<evidence type="ECO:0000313" key="2">
    <source>
        <dbReference type="Proteomes" id="UP001516023"/>
    </source>
</evidence>
<organism evidence="1 2">
    <name type="scientific">Cyclotella cryptica</name>
    <dbReference type="NCBI Taxonomy" id="29204"/>
    <lineage>
        <taxon>Eukaryota</taxon>
        <taxon>Sar</taxon>
        <taxon>Stramenopiles</taxon>
        <taxon>Ochrophyta</taxon>
        <taxon>Bacillariophyta</taxon>
        <taxon>Coscinodiscophyceae</taxon>
        <taxon>Thalassiosirophycidae</taxon>
        <taxon>Stephanodiscales</taxon>
        <taxon>Stephanodiscaceae</taxon>
        <taxon>Cyclotella</taxon>
    </lineage>
</organism>
<protein>
    <submittedName>
        <fullName evidence="1">Uncharacterized protein</fullName>
    </submittedName>
</protein>